<keyword evidence="3" id="KW-1185">Reference proteome</keyword>
<gene>
    <name evidence="1" type="ORF">AF333_18780</name>
    <name evidence="2" type="ORF">SAMN04487909_14332</name>
</gene>
<dbReference type="EMBL" id="LGUG01000004">
    <property type="protein sequence ID" value="KON97206.1"/>
    <property type="molecule type" value="Genomic_DNA"/>
</dbReference>
<dbReference type="EMBL" id="FNED01000043">
    <property type="protein sequence ID" value="SDK20513.1"/>
    <property type="molecule type" value="Genomic_DNA"/>
</dbReference>
<reference evidence="1 3" key="1">
    <citation type="submission" date="2015-07" db="EMBL/GenBank/DDBJ databases">
        <title>Fjat-14205 dsm 2895.</title>
        <authorList>
            <person name="Liu B."/>
            <person name="Wang J."/>
            <person name="Zhu Y."/>
            <person name="Liu G."/>
            <person name="Chen Q."/>
            <person name="Chen Z."/>
            <person name="Lan J."/>
            <person name="Che J."/>
            <person name="Ge C."/>
            <person name="Shi H."/>
            <person name="Pan Z."/>
            <person name="Liu X."/>
        </authorList>
    </citation>
    <scope>NUCLEOTIDE SEQUENCE [LARGE SCALE GENOMIC DNA]</scope>
    <source>
        <strain evidence="1 3">DSM 2895</strain>
    </source>
</reference>
<evidence type="ECO:0000313" key="1">
    <source>
        <dbReference type="EMBL" id="KON97206.1"/>
    </source>
</evidence>
<dbReference type="PATRIC" id="fig|47500.8.peg.177"/>
<evidence type="ECO:0000313" key="4">
    <source>
        <dbReference type="Proteomes" id="UP000182836"/>
    </source>
</evidence>
<organism evidence="1 3">
    <name type="scientific">Aneurinibacillus migulanus</name>
    <name type="common">Bacillus migulanus</name>
    <dbReference type="NCBI Taxonomy" id="47500"/>
    <lineage>
        <taxon>Bacteria</taxon>
        <taxon>Bacillati</taxon>
        <taxon>Bacillota</taxon>
        <taxon>Bacilli</taxon>
        <taxon>Bacillales</taxon>
        <taxon>Paenibacillaceae</taxon>
        <taxon>Aneurinibacillus group</taxon>
        <taxon>Aneurinibacillus</taxon>
    </lineage>
</organism>
<evidence type="ECO:0000313" key="3">
    <source>
        <dbReference type="Proteomes" id="UP000037269"/>
    </source>
</evidence>
<dbReference type="AlphaFoldDB" id="A0A0D1XYY4"/>
<accession>A0A0D1XYY4</accession>
<sequence>MEKDCGVIDGNYSRTWDVSLDIPGRIYLFCVIKRYFKYRNRTGPDIYTSDLINRQMFIVGGKDYTEKLDVRFYTLHLTL</sequence>
<protein>
    <submittedName>
        <fullName evidence="1">Uncharacterized protein</fullName>
    </submittedName>
</protein>
<name>A0A0D1XYY4_ANEMI</name>
<dbReference type="Proteomes" id="UP000182836">
    <property type="component" value="Unassembled WGS sequence"/>
</dbReference>
<dbReference type="Proteomes" id="UP000037269">
    <property type="component" value="Unassembled WGS sequence"/>
</dbReference>
<evidence type="ECO:0000313" key="2">
    <source>
        <dbReference type="EMBL" id="SDK20513.1"/>
    </source>
</evidence>
<reference evidence="2 4" key="2">
    <citation type="submission" date="2016-10" db="EMBL/GenBank/DDBJ databases">
        <authorList>
            <person name="de Groot N.N."/>
        </authorList>
    </citation>
    <scope>NUCLEOTIDE SEQUENCE [LARGE SCALE GENOMIC DNA]</scope>
    <source>
        <strain evidence="2 4">DSM 2895</strain>
    </source>
</reference>
<proteinExistence type="predicted"/>